<dbReference type="EMBL" id="BLAE01000110">
    <property type="protein sequence ID" value="GES16674.1"/>
    <property type="molecule type" value="Genomic_DNA"/>
</dbReference>
<evidence type="ECO:0000313" key="10">
    <source>
        <dbReference type="EMBL" id="GES16674.1"/>
    </source>
</evidence>
<protein>
    <recommendedName>
        <fullName evidence="5 6">Octanoyltransferase</fullName>
        <ecNumber evidence="5 6">2.3.1.181</ecNumber>
    </recommendedName>
    <alternativeName>
        <fullName evidence="5">Lipoate-protein ligase B</fullName>
    </alternativeName>
    <alternativeName>
        <fullName evidence="5">Lipoyl/octanoyl transferase</fullName>
    </alternativeName>
    <alternativeName>
        <fullName evidence="5">Octanoyl-[acyl-carrier-protein]-protein N-octanoyltransferase</fullName>
    </alternativeName>
</protein>
<reference evidence="10 11" key="1">
    <citation type="submission" date="2019-10" db="EMBL/GenBank/DDBJ databases">
        <title>Whole genome shotgun sequence of Acrocarpospora macrocephala NBRC 16266.</title>
        <authorList>
            <person name="Ichikawa N."/>
            <person name="Kimura A."/>
            <person name="Kitahashi Y."/>
            <person name="Komaki H."/>
            <person name="Oguchi A."/>
        </authorList>
    </citation>
    <scope>NUCLEOTIDE SEQUENCE [LARGE SCALE GENOMIC DNA]</scope>
    <source>
        <strain evidence="10 11">NBRC 16266</strain>
    </source>
</reference>
<dbReference type="GO" id="GO:0005737">
    <property type="term" value="C:cytoplasm"/>
    <property type="evidence" value="ECO:0007669"/>
    <property type="project" value="UniProtKB-SubCell"/>
</dbReference>
<organism evidence="10 11">
    <name type="scientific">Acrocarpospora macrocephala</name>
    <dbReference type="NCBI Taxonomy" id="150177"/>
    <lineage>
        <taxon>Bacteria</taxon>
        <taxon>Bacillati</taxon>
        <taxon>Actinomycetota</taxon>
        <taxon>Actinomycetes</taxon>
        <taxon>Streptosporangiales</taxon>
        <taxon>Streptosporangiaceae</taxon>
        <taxon>Acrocarpospora</taxon>
    </lineage>
</organism>
<evidence type="ECO:0000256" key="6">
    <source>
        <dbReference type="PIRNR" id="PIRNR016262"/>
    </source>
</evidence>
<name>A0A5M3X6H7_9ACTN</name>
<keyword evidence="3 5" id="KW-0012">Acyltransferase</keyword>
<dbReference type="SUPFAM" id="SSF55681">
    <property type="entry name" value="Class II aaRS and biotin synthetases"/>
    <property type="match status" value="1"/>
</dbReference>
<evidence type="ECO:0000256" key="4">
    <source>
        <dbReference type="ARBA" id="ARBA00024732"/>
    </source>
</evidence>
<keyword evidence="2 5" id="KW-0808">Transferase</keyword>
<gene>
    <name evidence="10" type="primary">lipB_2</name>
    <name evidence="5" type="synonym">lipB</name>
    <name evidence="10" type="ORF">Amac_102720</name>
</gene>
<dbReference type="CDD" id="cd16444">
    <property type="entry name" value="LipB"/>
    <property type="match status" value="1"/>
</dbReference>
<feature type="domain" description="BPL/LPL catalytic" evidence="9">
    <location>
        <begin position="32"/>
        <end position="211"/>
    </location>
</feature>
<accession>A0A5M3X6H7</accession>
<dbReference type="PROSITE" id="PS01313">
    <property type="entry name" value="LIPB"/>
    <property type="match status" value="1"/>
</dbReference>
<dbReference type="Pfam" id="PF21948">
    <property type="entry name" value="LplA-B_cat"/>
    <property type="match status" value="1"/>
</dbReference>
<keyword evidence="5" id="KW-0963">Cytoplasm</keyword>
<dbReference type="AlphaFoldDB" id="A0A5M3X6H7"/>
<dbReference type="UniPathway" id="UPA00538">
    <property type="reaction ID" value="UER00592"/>
</dbReference>
<comment type="similarity">
    <text evidence="5 6">Belongs to the LipB family.</text>
</comment>
<evidence type="ECO:0000256" key="5">
    <source>
        <dbReference type="HAMAP-Rule" id="MF_00013"/>
    </source>
</evidence>
<evidence type="ECO:0000256" key="8">
    <source>
        <dbReference type="PIRSR" id="PIRSR016262-2"/>
    </source>
</evidence>
<comment type="subcellular location">
    <subcellularLocation>
        <location evidence="5">Cytoplasm</location>
    </subcellularLocation>
</comment>
<dbReference type="NCBIfam" id="TIGR00214">
    <property type="entry name" value="lipB"/>
    <property type="match status" value="1"/>
</dbReference>
<dbReference type="GO" id="GO:0009249">
    <property type="term" value="P:protein lipoylation"/>
    <property type="evidence" value="ECO:0007669"/>
    <property type="project" value="InterPro"/>
</dbReference>
<evidence type="ECO:0000259" key="9">
    <source>
        <dbReference type="PROSITE" id="PS51733"/>
    </source>
</evidence>
<keyword evidence="11" id="KW-1185">Reference proteome</keyword>
<dbReference type="NCBIfam" id="NF010925">
    <property type="entry name" value="PRK14345.1"/>
    <property type="match status" value="1"/>
</dbReference>
<sequence length="221" mass="23956">MSGLAIVRLGVDVPYEQVWALQRLAHARRASGELGDLCLLLEHAPVYTAGKRTGPEDRPSDGTPVIDVDRGGRVTWHGPGQLVGYPIVRIDDVIPYVRLLEGVLIQVCADLGVVAGRVDGRAGVWVRGEASHGVPDRRLGAIGIRVAKGVTMHGFALNCANDLSWYNRIVPCGIRDAGVTSLSAETGRRITVDEVIPYAEKRLGEALKAEIYDMYEEDLHA</sequence>
<dbReference type="EC" id="2.3.1.181" evidence="5 6"/>
<comment type="function">
    <text evidence="4 5 6">Catalyzes the transfer of endogenously produced octanoic acid from octanoyl-acyl-carrier-protein onto the lipoyl domains of lipoate-dependent enzymes. Lipoyl-ACP can also act as a substrate although octanoyl-ACP is likely to be the physiological substrate.</text>
</comment>
<comment type="pathway">
    <text evidence="1 5 6">Protein modification; protein lipoylation via endogenous pathway; protein N(6)-(lipoyl)lysine from octanoyl-[acyl-carrier-protein]: step 1/2.</text>
</comment>
<dbReference type="PANTHER" id="PTHR10993:SF7">
    <property type="entry name" value="LIPOYLTRANSFERASE 2, MITOCHONDRIAL-RELATED"/>
    <property type="match status" value="1"/>
</dbReference>
<evidence type="ECO:0000256" key="3">
    <source>
        <dbReference type="ARBA" id="ARBA00023315"/>
    </source>
</evidence>
<comment type="miscellaneous">
    <text evidence="5">In the reaction, the free carboxyl group of octanoic acid is attached via an amide linkage to the epsilon-amino group of a specific lysine residue of lipoyl domains of lipoate-dependent enzymes.</text>
</comment>
<dbReference type="PROSITE" id="PS51733">
    <property type="entry name" value="BPL_LPL_CATALYTIC"/>
    <property type="match status" value="1"/>
</dbReference>
<feature type="binding site" evidence="5 8">
    <location>
        <begin position="70"/>
        <end position="77"/>
    </location>
    <ligand>
        <name>substrate</name>
    </ligand>
</feature>
<dbReference type="InterPro" id="IPR004143">
    <property type="entry name" value="BPL_LPL_catalytic"/>
</dbReference>
<dbReference type="OrthoDB" id="9787061at2"/>
<dbReference type="InterPro" id="IPR020605">
    <property type="entry name" value="Octanoyltransferase_CS"/>
</dbReference>
<dbReference type="HAMAP" id="MF_00013">
    <property type="entry name" value="LipB"/>
    <property type="match status" value="1"/>
</dbReference>
<evidence type="ECO:0000256" key="1">
    <source>
        <dbReference type="ARBA" id="ARBA00004821"/>
    </source>
</evidence>
<evidence type="ECO:0000256" key="2">
    <source>
        <dbReference type="ARBA" id="ARBA00022679"/>
    </source>
</evidence>
<dbReference type="PANTHER" id="PTHR10993">
    <property type="entry name" value="OCTANOYLTRANSFERASE"/>
    <property type="match status" value="1"/>
</dbReference>
<dbReference type="PIRSF" id="PIRSF016262">
    <property type="entry name" value="LPLase"/>
    <property type="match status" value="1"/>
</dbReference>
<dbReference type="Gene3D" id="3.30.930.10">
    <property type="entry name" value="Bira Bifunctional Protein, Domain 2"/>
    <property type="match status" value="1"/>
</dbReference>
<comment type="catalytic activity">
    <reaction evidence="5 6">
        <text>octanoyl-[ACP] + L-lysyl-[protein] = N(6)-octanoyl-L-lysyl-[protein] + holo-[ACP] + H(+)</text>
        <dbReference type="Rhea" id="RHEA:17665"/>
        <dbReference type="Rhea" id="RHEA-COMP:9636"/>
        <dbReference type="Rhea" id="RHEA-COMP:9685"/>
        <dbReference type="Rhea" id="RHEA-COMP:9752"/>
        <dbReference type="Rhea" id="RHEA-COMP:9928"/>
        <dbReference type="ChEBI" id="CHEBI:15378"/>
        <dbReference type="ChEBI" id="CHEBI:29969"/>
        <dbReference type="ChEBI" id="CHEBI:64479"/>
        <dbReference type="ChEBI" id="CHEBI:78463"/>
        <dbReference type="ChEBI" id="CHEBI:78809"/>
        <dbReference type="EC" id="2.3.1.181"/>
    </reaction>
</comment>
<dbReference type="InterPro" id="IPR000544">
    <property type="entry name" value="Octanoyltransferase"/>
</dbReference>
<feature type="binding site" evidence="5 8">
    <location>
        <begin position="154"/>
        <end position="156"/>
    </location>
    <ligand>
        <name>substrate</name>
    </ligand>
</feature>
<evidence type="ECO:0000256" key="7">
    <source>
        <dbReference type="PIRSR" id="PIRSR016262-1"/>
    </source>
</evidence>
<dbReference type="GO" id="GO:0033819">
    <property type="term" value="F:lipoyl(octanoyl) transferase activity"/>
    <property type="evidence" value="ECO:0007669"/>
    <property type="project" value="UniProtKB-EC"/>
</dbReference>
<dbReference type="RefSeq" id="WP_155361674.1">
    <property type="nucleotide sequence ID" value="NZ_BAAAHL010000072.1"/>
</dbReference>
<comment type="caution">
    <text evidence="10">The sequence shown here is derived from an EMBL/GenBank/DDBJ whole genome shotgun (WGS) entry which is preliminary data.</text>
</comment>
<proteinExistence type="inferred from homology"/>
<dbReference type="Proteomes" id="UP000331127">
    <property type="component" value="Unassembled WGS sequence"/>
</dbReference>
<dbReference type="InterPro" id="IPR045864">
    <property type="entry name" value="aa-tRNA-synth_II/BPL/LPL"/>
</dbReference>
<feature type="binding site" evidence="5 8">
    <location>
        <begin position="141"/>
        <end position="143"/>
    </location>
    <ligand>
        <name>substrate</name>
    </ligand>
</feature>
<evidence type="ECO:0000313" key="11">
    <source>
        <dbReference type="Proteomes" id="UP000331127"/>
    </source>
</evidence>
<comment type="caution">
    <text evidence="5">Lacks conserved residue(s) required for the propagation of feature annotation.</text>
</comment>
<feature type="active site" description="Acyl-thioester intermediate" evidence="5 7">
    <location>
        <position position="172"/>
    </location>
</feature>